<keyword evidence="2" id="KW-1185">Reference proteome</keyword>
<sequence>MLARHEQGPSESDLMPVGHVVSRWLELRILDFERAKISILRAHDLAAATSYADVTVQRIVLPLENTQPREEIALCVNMPDDLESRLKSHARAFEGLMSLIPAKEYYGKDESITSTQWQKKKKQTTEERQAAKRAKLDPASHKSAQDVLDENARKRKREMEGEVEDDAVSEAPSSDLDMDIVKETPLEGLKKPKKQKTKKDADAEPEETVKEGRTLTKAEVKAEKKKEKKKEKQTAKKNKEDARKASQAEFKEGLTAPKETKKPQQEDSEVEDDDEDEDDGLDPEDRIEALDVSGLVDDEEGQSTAPTTTANSNTSAVSDASSSTSVPEEAPAKKDTKKEKKPLQIDEKSQEEFRARLNAKLEAMRAARKADGPDGRPAKNRAELIEARRKKEAARQIAKKSARQDAKEDEARQKAEEQLARIRGGSGSPSIFPARSPERERNFNFGRVAWEDGQELEGGLSKFLDSRKKKGKSDTKTALEAAQKKQARINGYDEEKRKDIQEKELWLNAKKRAQGEKVFDDVNLLKKSLKRQQKQKDKSKQEWKERLTNVTEGKEKRQKKRDENLKARRESKGVKGKKKGAPKKGGKKPAKRPGFEGTFKGK</sequence>
<dbReference type="Proteomes" id="UP001153331">
    <property type="component" value="Unassembled WGS sequence"/>
</dbReference>
<gene>
    <name evidence="1" type="ORF">OPT61_g1594</name>
</gene>
<organism evidence="1 2">
    <name type="scientific">Boeremia exigua</name>
    <dbReference type="NCBI Taxonomy" id="749465"/>
    <lineage>
        <taxon>Eukaryota</taxon>
        <taxon>Fungi</taxon>
        <taxon>Dikarya</taxon>
        <taxon>Ascomycota</taxon>
        <taxon>Pezizomycotina</taxon>
        <taxon>Dothideomycetes</taxon>
        <taxon>Pleosporomycetidae</taxon>
        <taxon>Pleosporales</taxon>
        <taxon>Pleosporineae</taxon>
        <taxon>Didymellaceae</taxon>
        <taxon>Boeremia</taxon>
    </lineage>
</organism>
<reference evidence="1" key="1">
    <citation type="submission" date="2022-11" db="EMBL/GenBank/DDBJ databases">
        <title>Genome Sequence of Boeremia exigua.</title>
        <authorList>
            <person name="Buettner E."/>
        </authorList>
    </citation>
    <scope>NUCLEOTIDE SEQUENCE</scope>
    <source>
        <strain evidence="1">CU02</strain>
    </source>
</reference>
<comment type="caution">
    <text evidence="1">The sequence shown here is derived from an EMBL/GenBank/DDBJ whole genome shotgun (WGS) entry which is preliminary data.</text>
</comment>
<protein>
    <submittedName>
        <fullName evidence="1">Uncharacterized protein</fullName>
    </submittedName>
</protein>
<proteinExistence type="predicted"/>
<evidence type="ECO:0000313" key="2">
    <source>
        <dbReference type="Proteomes" id="UP001153331"/>
    </source>
</evidence>
<dbReference type="EMBL" id="JAPHNI010000065">
    <property type="protein sequence ID" value="KAJ8117124.1"/>
    <property type="molecule type" value="Genomic_DNA"/>
</dbReference>
<accession>A0ACC2IPK4</accession>
<name>A0ACC2IPK4_9PLEO</name>
<evidence type="ECO:0000313" key="1">
    <source>
        <dbReference type="EMBL" id="KAJ8117124.1"/>
    </source>
</evidence>